<dbReference type="Gene3D" id="3.10.20.90">
    <property type="entry name" value="Phosphatidylinositol 3-kinase Catalytic Subunit, Chain A, domain 1"/>
    <property type="match status" value="1"/>
</dbReference>
<dbReference type="GO" id="GO:0003677">
    <property type="term" value="F:DNA binding"/>
    <property type="evidence" value="ECO:0007669"/>
    <property type="project" value="UniProtKB-KW"/>
</dbReference>
<dbReference type="Proteomes" id="UP000325577">
    <property type="component" value="Linkage Group LG1"/>
</dbReference>
<protein>
    <recommendedName>
        <fullName evidence="10">PB1 domain-containing protein</fullName>
    </recommendedName>
</protein>
<gene>
    <name evidence="8" type="ORF">F0562_003159</name>
</gene>
<dbReference type="PROSITE" id="PS51519">
    <property type="entry name" value="RWP_RK"/>
    <property type="match status" value="1"/>
</dbReference>
<evidence type="ECO:0000256" key="5">
    <source>
        <dbReference type="SAM" id="MobiDB-lite"/>
    </source>
</evidence>
<dbReference type="Gene3D" id="1.10.10.60">
    <property type="entry name" value="Homeodomain-like"/>
    <property type="match status" value="1"/>
</dbReference>
<evidence type="ECO:0000256" key="3">
    <source>
        <dbReference type="ARBA" id="ARBA00023163"/>
    </source>
</evidence>
<dbReference type="EMBL" id="CM018032">
    <property type="protein sequence ID" value="KAA8546730.1"/>
    <property type="molecule type" value="Genomic_DNA"/>
</dbReference>
<accession>A0A5J5BXK7</accession>
<dbReference type="InterPro" id="IPR003035">
    <property type="entry name" value="RWP-RK_dom"/>
</dbReference>
<evidence type="ECO:0000259" key="7">
    <source>
        <dbReference type="PROSITE" id="PS51745"/>
    </source>
</evidence>
<evidence type="ECO:0000313" key="8">
    <source>
        <dbReference type="EMBL" id="KAA8546730.1"/>
    </source>
</evidence>
<evidence type="ECO:0000256" key="1">
    <source>
        <dbReference type="ARBA" id="ARBA00023015"/>
    </source>
</evidence>
<dbReference type="PANTHER" id="PTHR32002">
    <property type="entry name" value="PROTEIN NLP8"/>
    <property type="match status" value="1"/>
</dbReference>
<evidence type="ECO:0000256" key="2">
    <source>
        <dbReference type="ARBA" id="ARBA00023125"/>
    </source>
</evidence>
<evidence type="ECO:0000259" key="6">
    <source>
        <dbReference type="PROSITE" id="PS51519"/>
    </source>
</evidence>
<dbReference type="SMART" id="SM00666">
    <property type="entry name" value="PB1"/>
    <property type="match status" value="1"/>
</dbReference>
<keyword evidence="9" id="KW-1185">Reference proteome</keyword>
<feature type="domain" description="PB1" evidence="7">
    <location>
        <begin position="495"/>
        <end position="570"/>
    </location>
</feature>
<name>A0A5J5BXK7_9ASTE</name>
<organism evidence="8 9">
    <name type="scientific">Nyssa sinensis</name>
    <dbReference type="NCBI Taxonomy" id="561372"/>
    <lineage>
        <taxon>Eukaryota</taxon>
        <taxon>Viridiplantae</taxon>
        <taxon>Streptophyta</taxon>
        <taxon>Embryophyta</taxon>
        <taxon>Tracheophyta</taxon>
        <taxon>Spermatophyta</taxon>
        <taxon>Magnoliopsida</taxon>
        <taxon>eudicotyledons</taxon>
        <taxon>Gunneridae</taxon>
        <taxon>Pentapetalae</taxon>
        <taxon>asterids</taxon>
        <taxon>Cornales</taxon>
        <taxon>Nyssaceae</taxon>
        <taxon>Nyssa</taxon>
    </lineage>
</organism>
<evidence type="ECO:0000256" key="4">
    <source>
        <dbReference type="ARBA" id="ARBA00023242"/>
    </source>
</evidence>
<keyword evidence="4" id="KW-0539">Nucleus</keyword>
<feature type="region of interest" description="Disordered" evidence="5">
    <location>
        <begin position="355"/>
        <end position="374"/>
    </location>
</feature>
<dbReference type="AlphaFoldDB" id="A0A5J5BXK7"/>
<dbReference type="GO" id="GO:0003700">
    <property type="term" value="F:DNA-binding transcription factor activity"/>
    <property type="evidence" value="ECO:0007669"/>
    <property type="project" value="InterPro"/>
</dbReference>
<dbReference type="InterPro" id="IPR000270">
    <property type="entry name" value="PB1_dom"/>
</dbReference>
<dbReference type="InterPro" id="IPR045012">
    <property type="entry name" value="NLP"/>
</dbReference>
<evidence type="ECO:0000313" key="9">
    <source>
        <dbReference type="Proteomes" id="UP000325577"/>
    </source>
</evidence>
<dbReference type="PANTHER" id="PTHR32002:SF35">
    <property type="entry name" value="PROTEIN NLP6"/>
    <property type="match status" value="1"/>
</dbReference>
<feature type="domain" description="RWP-RK" evidence="6">
    <location>
        <begin position="290"/>
        <end position="379"/>
    </location>
</feature>
<dbReference type="Pfam" id="PF00564">
    <property type="entry name" value="PB1"/>
    <property type="match status" value="1"/>
</dbReference>
<dbReference type="InterPro" id="IPR053793">
    <property type="entry name" value="PB1-like"/>
</dbReference>
<proteinExistence type="predicted"/>
<reference evidence="8 9" key="1">
    <citation type="submission" date="2019-09" db="EMBL/GenBank/DDBJ databases">
        <title>A chromosome-level genome assembly of the Chinese tupelo Nyssa sinensis.</title>
        <authorList>
            <person name="Yang X."/>
            <person name="Kang M."/>
            <person name="Yang Y."/>
            <person name="Xiong H."/>
            <person name="Wang M."/>
            <person name="Zhang Z."/>
            <person name="Wang Z."/>
            <person name="Wu H."/>
            <person name="Ma T."/>
            <person name="Liu J."/>
            <person name="Xi Z."/>
        </authorList>
    </citation>
    <scope>NUCLEOTIDE SEQUENCE [LARGE SCALE GENOMIC DNA]</scope>
    <source>
        <strain evidence="8">J267</strain>
        <tissue evidence="8">Leaf</tissue>
    </source>
</reference>
<sequence length="570" mass="62794">MKVFHLETDILVSDAQSPEHLNTNVMAPPQVGSVSPPADGLTCQDGLTLQDQAASEFVLDCDGATLNNSLKFSDRPPMSPGYKHFNDFFSQLPAQRMLTDPNSILDFNCSRFLPVTDLWVSECGPLENLELESSTYPSVYDCYFRENLCQLPPRRRFAYRTITSRINNYVSIQCDSLESLKSLRVIDLRLSVQLKIAKWISFAFCRTGKGCSLEVRHDEIINPSADGKLDLRLQCMQICEPAGSQSGPQALPDGEMIQVDSLQHEEIVECAATNNGGNVGGEGPSLTAITLSKKNKRKMSERKCTTDKSIDLVDLQQHYGKTREDAAKSLGVSISTLKRRCREYGISRWPSHKINKDKQSLSTSTRKGVTKSVLGSKEGRTDILTSHDVCLGNSIKETPPALDLFISPTHKECIEVGSFPELASEPTDSEPQRPLGGISKNLSNFFSSAAEADLEGRISESDCTDLPCSDPGSKQAMATLSCPMPHVGAKQDTKKVTIKAEYGEDKIRFQMSSTSGIDELKEEVTKRLMLKANTSSIKYEDDDGDWILIACDADLQESMIMSSSSANNKI</sequence>
<keyword evidence="2" id="KW-0238">DNA-binding</keyword>
<evidence type="ECO:0008006" key="10">
    <source>
        <dbReference type="Google" id="ProtNLM"/>
    </source>
</evidence>
<keyword evidence="3" id="KW-0804">Transcription</keyword>
<dbReference type="PROSITE" id="PS51745">
    <property type="entry name" value="PB1"/>
    <property type="match status" value="1"/>
</dbReference>
<dbReference type="SUPFAM" id="SSF54277">
    <property type="entry name" value="CAD &amp; PB1 domains"/>
    <property type="match status" value="1"/>
</dbReference>
<dbReference type="OrthoDB" id="6270329at2759"/>
<keyword evidence="1" id="KW-0805">Transcription regulation</keyword>
<dbReference type="Pfam" id="PF02042">
    <property type="entry name" value="RWP-RK"/>
    <property type="match status" value="1"/>
</dbReference>